<dbReference type="GeneID" id="130471883"/>
<keyword evidence="1" id="KW-1185">Reference proteome</keyword>
<dbReference type="RefSeq" id="XP_056698202.1">
    <property type="nucleotide sequence ID" value="XM_056842224.1"/>
</dbReference>
<sequence length="193" mass="21643">MNLCSWNCRGLGATDSPKVPYIGSVVRSLGLDVLFLMETMLPVHIVSQKLSAFSFAGSCGVDALRMSGGLFLGWFHDVSLVPLLVSSNFVLCKYLKVVNEISYLLFVYGAPHVADRGLVWEEIFKILTEYPKVVLVGDFNQVEFLDDKIGGSPHISQRLQFMQWRLDQELQPIQFSGPPFTWTNGHHDNSVTF</sequence>
<reference evidence="1" key="1">
    <citation type="journal article" date="2021" name="Nat. Commun.">
        <title>Genomic analyses provide insights into spinach domestication and the genetic basis of agronomic traits.</title>
        <authorList>
            <person name="Cai X."/>
            <person name="Sun X."/>
            <person name="Xu C."/>
            <person name="Sun H."/>
            <person name="Wang X."/>
            <person name="Ge C."/>
            <person name="Zhang Z."/>
            <person name="Wang Q."/>
            <person name="Fei Z."/>
            <person name="Jiao C."/>
            <person name="Wang Q."/>
        </authorList>
    </citation>
    <scope>NUCLEOTIDE SEQUENCE [LARGE SCALE GENOMIC DNA]</scope>
    <source>
        <strain evidence="1">cv. Varoflay</strain>
    </source>
</reference>
<accession>A0ABM3RRF1</accession>
<reference evidence="2" key="2">
    <citation type="submission" date="2025-08" db="UniProtKB">
        <authorList>
            <consortium name="RefSeq"/>
        </authorList>
    </citation>
    <scope>IDENTIFICATION</scope>
    <source>
        <tissue evidence="2">Leaf</tissue>
    </source>
</reference>
<dbReference type="InterPro" id="IPR036691">
    <property type="entry name" value="Endo/exonu/phosph_ase_sf"/>
</dbReference>
<evidence type="ECO:0008006" key="3">
    <source>
        <dbReference type="Google" id="ProtNLM"/>
    </source>
</evidence>
<dbReference type="SUPFAM" id="SSF56219">
    <property type="entry name" value="DNase I-like"/>
    <property type="match status" value="1"/>
</dbReference>
<evidence type="ECO:0000313" key="2">
    <source>
        <dbReference type="RefSeq" id="XP_056698202.1"/>
    </source>
</evidence>
<proteinExistence type="predicted"/>
<dbReference type="PANTHER" id="PTHR35218:SF7">
    <property type="entry name" value="ENDONUCLEASE_EXONUCLEASE_PHOSPHATASE"/>
    <property type="match status" value="1"/>
</dbReference>
<name>A0ABM3RRF1_SPIOL</name>
<dbReference type="PANTHER" id="PTHR35218">
    <property type="entry name" value="RNASE H DOMAIN-CONTAINING PROTEIN"/>
    <property type="match status" value="1"/>
</dbReference>
<dbReference type="Gene3D" id="3.60.10.10">
    <property type="entry name" value="Endonuclease/exonuclease/phosphatase"/>
    <property type="match status" value="1"/>
</dbReference>
<gene>
    <name evidence="2" type="primary">LOC130471883</name>
</gene>
<organism evidence="1 2">
    <name type="scientific">Spinacia oleracea</name>
    <name type="common">Spinach</name>
    <dbReference type="NCBI Taxonomy" id="3562"/>
    <lineage>
        <taxon>Eukaryota</taxon>
        <taxon>Viridiplantae</taxon>
        <taxon>Streptophyta</taxon>
        <taxon>Embryophyta</taxon>
        <taxon>Tracheophyta</taxon>
        <taxon>Spermatophyta</taxon>
        <taxon>Magnoliopsida</taxon>
        <taxon>eudicotyledons</taxon>
        <taxon>Gunneridae</taxon>
        <taxon>Pentapetalae</taxon>
        <taxon>Caryophyllales</taxon>
        <taxon>Chenopodiaceae</taxon>
        <taxon>Chenopodioideae</taxon>
        <taxon>Anserineae</taxon>
        <taxon>Spinacia</taxon>
    </lineage>
</organism>
<dbReference type="Proteomes" id="UP000813463">
    <property type="component" value="Chromosome 4"/>
</dbReference>
<protein>
    <recommendedName>
        <fullName evidence="3">Endonuclease/exonuclease/phosphatase domain-containing protein</fullName>
    </recommendedName>
</protein>
<evidence type="ECO:0000313" key="1">
    <source>
        <dbReference type="Proteomes" id="UP000813463"/>
    </source>
</evidence>